<dbReference type="AlphaFoldDB" id="A0AA87ZGD1"/>
<proteinExistence type="predicted"/>
<comment type="caution">
    <text evidence="2">The sequence shown here is derived from an EMBL/GenBank/DDBJ whole genome shotgun (WGS) entry which is preliminary data.</text>
</comment>
<sequence>MKSAPKIVAPSCGALIVIRPNVVVRRRQHRCMRDRDIMHFGEKSPKIQIENERRQRSVYQLIVGGFQRSVSGVVLVVMCRKRMNDIREESEVVKDIYFSYESFFIGCYGTHYISGKSGCISADCSFSGLPQWFALKPQLSSPPTGSPPPPRCSAPFTSMIYQSPAPPSPSSMLNTSSDQILHRPLL</sequence>
<reference evidence="2" key="1">
    <citation type="submission" date="2023-07" db="EMBL/GenBank/DDBJ databases">
        <title>draft genome sequence of fig (Ficus carica).</title>
        <authorList>
            <person name="Takahashi T."/>
            <person name="Nishimura K."/>
        </authorList>
    </citation>
    <scope>NUCLEOTIDE SEQUENCE</scope>
</reference>
<evidence type="ECO:0000256" key="1">
    <source>
        <dbReference type="SAM" id="MobiDB-lite"/>
    </source>
</evidence>
<accession>A0AA87ZGD1</accession>
<keyword evidence="3" id="KW-1185">Reference proteome</keyword>
<evidence type="ECO:0000313" key="3">
    <source>
        <dbReference type="Proteomes" id="UP001187192"/>
    </source>
</evidence>
<feature type="compositionally biased region" description="Polar residues" evidence="1">
    <location>
        <begin position="170"/>
        <end position="179"/>
    </location>
</feature>
<gene>
    <name evidence="2" type="ORF">TIFTF001_044658</name>
</gene>
<evidence type="ECO:0000313" key="2">
    <source>
        <dbReference type="EMBL" id="GMN32165.1"/>
    </source>
</evidence>
<feature type="region of interest" description="Disordered" evidence="1">
    <location>
        <begin position="139"/>
        <end position="186"/>
    </location>
</feature>
<dbReference type="Proteomes" id="UP001187192">
    <property type="component" value="Unassembled WGS sequence"/>
</dbReference>
<dbReference type="EMBL" id="BTGU01003428">
    <property type="protein sequence ID" value="GMN32165.1"/>
    <property type="molecule type" value="Genomic_DNA"/>
</dbReference>
<organism evidence="2 3">
    <name type="scientific">Ficus carica</name>
    <name type="common">Common fig</name>
    <dbReference type="NCBI Taxonomy" id="3494"/>
    <lineage>
        <taxon>Eukaryota</taxon>
        <taxon>Viridiplantae</taxon>
        <taxon>Streptophyta</taxon>
        <taxon>Embryophyta</taxon>
        <taxon>Tracheophyta</taxon>
        <taxon>Spermatophyta</taxon>
        <taxon>Magnoliopsida</taxon>
        <taxon>eudicotyledons</taxon>
        <taxon>Gunneridae</taxon>
        <taxon>Pentapetalae</taxon>
        <taxon>rosids</taxon>
        <taxon>fabids</taxon>
        <taxon>Rosales</taxon>
        <taxon>Moraceae</taxon>
        <taxon>Ficeae</taxon>
        <taxon>Ficus</taxon>
    </lineage>
</organism>
<protein>
    <submittedName>
        <fullName evidence="2">Uncharacterized protein</fullName>
    </submittedName>
</protein>
<name>A0AA87ZGD1_FICCA</name>